<dbReference type="GO" id="GO:1904680">
    <property type="term" value="F:peptide transmembrane transporter activity"/>
    <property type="evidence" value="ECO:0007669"/>
    <property type="project" value="TreeGrafter"/>
</dbReference>
<gene>
    <name evidence="6" type="primary">appA</name>
    <name evidence="6" type="ORF">NCTC11842_02660</name>
</gene>
<evidence type="ECO:0000259" key="5">
    <source>
        <dbReference type="Pfam" id="PF00496"/>
    </source>
</evidence>
<accession>A0A2X2CK88</accession>
<dbReference type="GO" id="GO:0030288">
    <property type="term" value="C:outer membrane-bounded periplasmic space"/>
    <property type="evidence" value="ECO:0007669"/>
    <property type="project" value="TreeGrafter"/>
</dbReference>
<dbReference type="RefSeq" id="WP_010794865.1">
    <property type="nucleotide sequence ID" value="NZ_UAUF01000012.1"/>
</dbReference>
<name>A0A2X2CK88_PSELU</name>
<evidence type="ECO:0000256" key="1">
    <source>
        <dbReference type="ARBA" id="ARBA00022729"/>
    </source>
</evidence>
<dbReference type="SUPFAM" id="SSF53850">
    <property type="entry name" value="Periplasmic binding protein-like II"/>
    <property type="match status" value="1"/>
</dbReference>
<dbReference type="GO" id="GO:0015833">
    <property type="term" value="P:peptide transport"/>
    <property type="evidence" value="ECO:0007669"/>
    <property type="project" value="UniProtKB-KW"/>
</dbReference>
<dbReference type="GO" id="GO:0015031">
    <property type="term" value="P:protein transport"/>
    <property type="evidence" value="ECO:0007669"/>
    <property type="project" value="UniProtKB-KW"/>
</dbReference>
<keyword evidence="3" id="KW-0813">Transport</keyword>
<proteinExistence type="predicted"/>
<feature type="signal peptide" evidence="4">
    <location>
        <begin position="1"/>
        <end position="27"/>
    </location>
</feature>
<dbReference type="GO" id="GO:0043190">
    <property type="term" value="C:ATP-binding cassette (ABC) transporter complex"/>
    <property type="evidence" value="ECO:0007669"/>
    <property type="project" value="InterPro"/>
</dbReference>
<dbReference type="FunFam" id="3.10.105.10:FF:000005">
    <property type="entry name" value="ABC transporter substrate-binding protein"/>
    <property type="match status" value="1"/>
</dbReference>
<dbReference type="Pfam" id="PF00496">
    <property type="entry name" value="SBP_bac_5"/>
    <property type="match status" value="1"/>
</dbReference>
<dbReference type="Proteomes" id="UP000250443">
    <property type="component" value="Unassembled WGS sequence"/>
</dbReference>
<dbReference type="GO" id="GO:0042884">
    <property type="term" value="P:microcin transport"/>
    <property type="evidence" value="ECO:0007669"/>
    <property type="project" value="TreeGrafter"/>
</dbReference>
<evidence type="ECO:0000313" key="7">
    <source>
        <dbReference type="Proteomes" id="UP000250443"/>
    </source>
</evidence>
<feature type="domain" description="Solute-binding protein family 5" evidence="5">
    <location>
        <begin position="106"/>
        <end position="510"/>
    </location>
</feature>
<dbReference type="Gene3D" id="3.40.190.10">
    <property type="entry name" value="Periplasmic binding protein-like II"/>
    <property type="match status" value="1"/>
</dbReference>
<dbReference type="PANTHER" id="PTHR30290:SF64">
    <property type="entry name" value="ABC TRANSPORTER PERIPLASMIC BINDING PROTEIN"/>
    <property type="match status" value="1"/>
</dbReference>
<dbReference type="AlphaFoldDB" id="A0A2X2CK88"/>
<keyword evidence="2" id="KW-0571">Peptide transport</keyword>
<feature type="chain" id="PRO_5015888958" evidence="4">
    <location>
        <begin position="28"/>
        <end position="609"/>
    </location>
</feature>
<dbReference type="CDD" id="cd08497">
    <property type="entry name" value="MbnE-like"/>
    <property type="match status" value="1"/>
</dbReference>
<evidence type="ECO:0000313" key="6">
    <source>
        <dbReference type="EMBL" id="SPZ08198.1"/>
    </source>
</evidence>
<dbReference type="InterPro" id="IPR039424">
    <property type="entry name" value="SBP_5"/>
</dbReference>
<protein>
    <submittedName>
        <fullName evidence="6">ABC transporter substrate-binding protein</fullName>
    </submittedName>
</protein>
<dbReference type="InterPro" id="IPR000914">
    <property type="entry name" value="SBP_5_dom"/>
</dbReference>
<reference evidence="6 7" key="1">
    <citation type="submission" date="2018-06" db="EMBL/GenBank/DDBJ databases">
        <authorList>
            <consortium name="Pathogen Informatics"/>
            <person name="Doyle S."/>
        </authorList>
    </citation>
    <scope>NUCLEOTIDE SEQUENCE [LARGE SCALE GENOMIC DNA]</scope>
    <source>
        <strain evidence="6 7">NCTC11842</strain>
    </source>
</reference>
<evidence type="ECO:0000256" key="4">
    <source>
        <dbReference type="SAM" id="SignalP"/>
    </source>
</evidence>
<dbReference type="PANTHER" id="PTHR30290">
    <property type="entry name" value="PERIPLASMIC BINDING COMPONENT OF ABC TRANSPORTER"/>
    <property type="match status" value="1"/>
</dbReference>
<organism evidence="6 7">
    <name type="scientific">Pseudomonas luteola</name>
    <dbReference type="NCBI Taxonomy" id="47886"/>
    <lineage>
        <taxon>Bacteria</taxon>
        <taxon>Pseudomonadati</taxon>
        <taxon>Pseudomonadota</taxon>
        <taxon>Gammaproteobacteria</taxon>
        <taxon>Pseudomonadales</taxon>
        <taxon>Pseudomonadaceae</taxon>
        <taxon>Pseudomonas</taxon>
    </lineage>
</organism>
<dbReference type="EMBL" id="UAUF01000012">
    <property type="protein sequence ID" value="SPZ08198.1"/>
    <property type="molecule type" value="Genomic_DNA"/>
</dbReference>
<keyword evidence="3" id="KW-0653">Protein transport</keyword>
<keyword evidence="1 4" id="KW-0732">Signal</keyword>
<dbReference type="Gene3D" id="3.10.105.10">
    <property type="entry name" value="Dipeptide-binding Protein, Domain 3"/>
    <property type="match status" value="1"/>
</dbReference>
<dbReference type="InterPro" id="IPR030678">
    <property type="entry name" value="Peptide/Ni-bd"/>
</dbReference>
<sequence>MALRFSAWIHGALFAAALGLVYGNAHAAPQHAVTLYDEAPKYPANFSHFDYTNPNAPKGGNLRLSGFGSFDTLNPFNNKGTPPAQISLIYETLTFHAQDEPFTEYGLLAEKIEKASDNSYARFYLRPQARFNDGTPVTADDVVFTFNALVNQGDPLYRSYYADVKEVKAESRLVVRFDFKTTQNRELPLILGQLPVLPKAWWASRDFGKSSLEPPLGSGPYRIASLQAGRSLRLERVKDWWGKDLAVNKGFYNFDTITVDYYRDQNVGLEAFKANQFDINQEMSAKNWATAYETPALREGRIVKAEIPNHEPQGMQAFIYNLRRPMFQDKRVRQAIALLFDFEWSNRQLFYGAYTRNNSYFENSELAARGLPDPEELKILEPLRDQLPPQVFSQSLEPFRTDGSGIVRPQQREAYRLLLEAGYHIENDRMVDTQGNPLRFELMLAQPAFERVLLPYKRNLAEVGITLAIRRVDVSQFVNRVRSRDFDMTIFSWPQSSSPGNEQRDFWHSTSADDPGSRNLLGLKDPAIDRLVEMLIGADTRASLITHAKALDRALLWGYYVVPNWYTDRWRVAYWNRFGRPAKQPDSDFGLMTWWQVSDTARKTSQVNP</sequence>
<evidence type="ECO:0000256" key="2">
    <source>
        <dbReference type="ARBA" id="ARBA00022856"/>
    </source>
</evidence>
<evidence type="ECO:0000256" key="3">
    <source>
        <dbReference type="ARBA" id="ARBA00022927"/>
    </source>
</evidence>
<dbReference type="PIRSF" id="PIRSF002741">
    <property type="entry name" value="MppA"/>
    <property type="match status" value="1"/>
</dbReference>